<sequence>MSLNKDWQPGFGEIITWFAMDKNGLIAVMVNNCFGRLPPVLLDVPGLEAKLDGINEFLWEESLDFTDYPENKAGRTLLDVYSFRRYRNTHSRKDVELIVSERAGFDQTLSEYSIPSIKGFYVYHALESSSPGEDYPVGYEGKASNGDYFRFLVPTVPAGIEDFPESLRSLVVVSDTLDFTFGQIVVNNSIGLVFNRLFC</sequence>
<accession>A0ABS5MVR9</accession>
<organism evidence="1 2">
    <name type="scientific">Pseudomonas rustica</name>
    <dbReference type="NCBI Taxonomy" id="2827099"/>
    <lineage>
        <taxon>Bacteria</taxon>
        <taxon>Pseudomonadati</taxon>
        <taxon>Pseudomonadota</taxon>
        <taxon>Gammaproteobacteria</taxon>
        <taxon>Pseudomonadales</taxon>
        <taxon>Pseudomonadaceae</taxon>
        <taxon>Pseudomonas</taxon>
    </lineage>
</organism>
<gene>
    <name evidence="1" type="ORF">KFS80_08910</name>
</gene>
<evidence type="ECO:0000313" key="1">
    <source>
        <dbReference type="EMBL" id="MBS4078401.1"/>
    </source>
</evidence>
<reference evidence="1 2" key="1">
    <citation type="submission" date="2021-04" db="EMBL/GenBank/DDBJ databases">
        <title>Pseudomonas rustica sp. nov. isolated from raw milk.</title>
        <authorList>
            <person name="Fiedler G."/>
            <person name="Gieschler S."/>
            <person name="Kabisch J."/>
            <person name="Grimmler C."/>
            <person name="Brinks E."/>
            <person name="Wagner N."/>
            <person name="Hetzer B."/>
            <person name="Franz C.M.A.P."/>
            <person name="Boehnlein C."/>
        </authorList>
    </citation>
    <scope>NUCLEOTIDE SEQUENCE [LARGE SCALE GENOMIC DNA]</scope>
    <source>
        <strain evidence="1 2">MBT-4</strain>
    </source>
</reference>
<evidence type="ECO:0000313" key="2">
    <source>
        <dbReference type="Proteomes" id="UP000676035"/>
    </source>
</evidence>
<name>A0ABS5MVR9_9PSED</name>
<dbReference type="RefSeq" id="WP_159814044.1">
    <property type="nucleotide sequence ID" value="NZ_JAGYHF010000004.1"/>
</dbReference>
<protein>
    <submittedName>
        <fullName evidence="1">Uncharacterized protein</fullName>
    </submittedName>
</protein>
<keyword evidence="2" id="KW-1185">Reference proteome</keyword>
<proteinExistence type="predicted"/>
<comment type="caution">
    <text evidence="1">The sequence shown here is derived from an EMBL/GenBank/DDBJ whole genome shotgun (WGS) entry which is preliminary data.</text>
</comment>
<dbReference type="EMBL" id="JAGYHF010000004">
    <property type="protein sequence ID" value="MBS4078401.1"/>
    <property type="molecule type" value="Genomic_DNA"/>
</dbReference>
<dbReference type="Proteomes" id="UP000676035">
    <property type="component" value="Unassembled WGS sequence"/>
</dbReference>